<evidence type="ECO:0000313" key="4">
    <source>
        <dbReference type="Proteomes" id="UP000501868"/>
    </source>
</evidence>
<dbReference type="Proteomes" id="UP000501868">
    <property type="component" value="Chromosome"/>
</dbReference>
<evidence type="ECO:0000259" key="2">
    <source>
        <dbReference type="Pfam" id="PF22823"/>
    </source>
</evidence>
<dbReference type="InterPro" id="IPR055008">
    <property type="entry name" value="MrpR_C_cat"/>
</dbReference>
<dbReference type="Pfam" id="PF22823">
    <property type="entry name" value="MrpR_C_cat"/>
    <property type="match status" value="1"/>
</dbReference>
<evidence type="ECO:0000313" key="3">
    <source>
        <dbReference type="EMBL" id="QIZ06349.1"/>
    </source>
</evidence>
<dbReference type="EMBL" id="CP051128">
    <property type="protein sequence ID" value="QIZ06349.1"/>
    <property type="molecule type" value="Genomic_DNA"/>
</dbReference>
<organism evidence="3 4">
    <name type="scientific">Priestia megaterium</name>
    <name type="common">Bacillus megaterium</name>
    <dbReference type="NCBI Taxonomy" id="1404"/>
    <lineage>
        <taxon>Bacteria</taxon>
        <taxon>Bacillati</taxon>
        <taxon>Bacillota</taxon>
        <taxon>Bacilli</taxon>
        <taxon>Bacillales</taxon>
        <taxon>Bacillaceae</taxon>
        <taxon>Priestia</taxon>
    </lineage>
</organism>
<reference evidence="3 4" key="2">
    <citation type="submission" date="2020-04" db="EMBL/GenBank/DDBJ databases">
        <authorList>
            <person name="Fomenkov A."/>
            <person name="Anton B.P."/>
            <person name="Roberts R.J."/>
        </authorList>
    </citation>
    <scope>NUCLEOTIDE SEQUENCE [LARGE SCALE GENOMIC DNA]</scope>
    <source>
        <strain evidence="3 4">S2</strain>
    </source>
</reference>
<feature type="domain" description="MrpR N-terminal core-binding" evidence="1">
    <location>
        <begin position="4"/>
        <end position="82"/>
    </location>
</feature>
<protein>
    <submittedName>
        <fullName evidence="3">Site-specific integrase</fullName>
    </submittedName>
</protein>
<proteinExistence type="predicted"/>
<name>A0A6H1NYH6_PRIMG</name>
<feature type="domain" description="MrpR C-terminal catalytic" evidence="2">
    <location>
        <begin position="115"/>
        <end position="290"/>
    </location>
</feature>
<dbReference type="Pfam" id="PF22822">
    <property type="entry name" value="MrpR_N_CB"/>
    <property type="match status" value="1"/>
</dbReference>
<gene>
    <name evidence="3" type="ORF">HFZ78_06210</name>
</gene>
<accession>A0A6H1NYH6</accession>
<sequence length="323" mass="37408">MKKLYNENIKIEYLMCIPENRRTVYKYALCRSYDTEDVVGKDLYEFNTNEIKDALINADHSTFNSIKLTLHVFEDYINWAIKSGKTQSNINPILSIKNDELKTYLSKKKILFSKYEIQDMQKKMVNAQDKVILQLLFEGVNGHGLSELLNLTQSDVDQANQILKLNDDKYGKRSVKVSEKCLTFVMEALNQTHYQNKNGTSMGNNPELPLVKNNYVLRTATTRVQNFKRADKHLIYRRISTIADFFGYKYLTAKNIEKSGMIAFAVVLYLERKKLDNLELSIIGNQFGVRKVVMNGHEIFNFSLLKEFINATTISDLYNINIT</sequence>
<dbReference type="GO" id="GO:0003677">
    <property type="term" value="F:DNA binding"/>
    <property type="evidence" value="ECO:0007669"/>
    <property type="project" value="InterPro"/>
</dbReference>
<reference evidence="3 4" key="1">
    <citation type="submission" date="2020-04" db="EMBL/GenBank/DDBJ databases">
        <title>Genome-Wide Identification of 5-Methylcytosine Sites in Bacterial Genomes By High-Throughput Sequencing of MspJI Restriction Fragments.</title>
        <authorList>
            <person name="Wu V."/>
        </authorList>
    </citation>
    <scope>NUCLEOTIDE SEQUENCE [LARGE SCALE GENOMIC DNA]</scope>
    <source>
        <strain evidence="3 4">S2</strain>
    </source>
</reference>
<dbReference type="InterPro" id="IPR011010">
    <property type="entry name" value="DNA_brk_join_enz"/>
</dbReference>
<dbReference type="AlphaFoldDB" id="A0A6H1NYH6"/>
<dbReference type="SUPFAM" id="SSF56349">
    <property type="entry name" value="DNA breaking-rejoining enzymes"/>
    <property type="match status" value="1"/>
</dbReference>
<dbReference type="InterPro" id="IPR055009">
    <property type="entry name" value="MrpR_N_CB"/>
</dbReference>
<evidence type="ECO:0000259" key="1">
    <source>
        <dbReference type="Pfam" id="PF22822"/>
    </source>
</evidence>